<dbReference type="EMBL" id="JBFTWV010000012">
    <property type="protein sequence ID" value="KAL2798638.1"/>
    <property type="molecule type" value="Genomic_DNA"/>
</dbReference>
<evidence type="ECO:0000313" key="2">
    <source>
        <dbReference type="EMBL" id="KAL2798638.1"/>
    </source>
</evidence>
<accession>A0ABR4GHU6</accession>
<feature type="compositionally biased region" description="Polar residues" evidence="1">
    <location>
        <begin position="51"/>
        <end position="62"/>
    </location>
</feature>
<reference evidence="2 3" key="1">
    <citation type="submission" date="2024-07" db="EMBL/GenBank/DDBJ databases">
        <title>Section-level genome sequencing and comparative genomics of Aspergillus sections Usti and Cavernicolus.</title>
        <authorList>
            <consortium name="Lawrence Berkeley National Laboratory"/>
            <person name="Nybo J.L."/>
            <person name="Vesth T.C."/>
            <person name="Theobald S."/>
            <person name="Frisvad J.C."/>
            <person name="Larsen T.O."/>
            <person name="Kjaerboelling I."/>
            <person name="Rothschild-Mancinelli K."/>
            <person name="Lyhne E.K."/>
            <person name="Kogle M.E."/>
            <person name="Barry K."/>
            <person name="Clum A."/>
            <person name="Na H."/>
            <person name="Ledsgaard L."/>
            <person name="Lin J."/>
            <person name="Lipzen A."/>
            <person name="Kuo A."/>
            <person name="Riley R."/>
            <person name="Mondo S."/>
            <person name="Labutti K."/>
            <person name="Haridas S."/>
            <person name="Pangalinan J."/>
            <person name="Salamov A.A."/>
            <person name="Simmons B.A."/>
            <person name="Magnuson J.K."/>
            <person name="Chen J."/>
            <person name="Drula E."/>
            <person name="Henrissat B."/>
            <person name="Wiebenga A."/>
            <person name="Lubbers R.J."/>
            <person name="Gomes A.C."/>
            <person name="Makela M.R."/>
            <person name="Stajich J."/>
            <person name="Grigoriev I.V."/>
            <person name="Mortensen U.H."/>
            <person name="De Vries R.P."/>
            <person name="Baker S.E."/>
            <person name="Andersen M.R."/>
        </authorList>
    </citation>
    <scope>NUCLEOTIDE SEQUENCE [LARGE SCALE GENOMIC DNA]</scope>
    <source>
        <strain evidence="2 3">CBS 209.92</strain>
    </source>
</reference>
<dbReference type="Proteomes" id="UP001610563">
    <property type="component" value="Unassembled WGS sequence"/>
</dbReference>
<organism evidence="2 3">
    <name type="scientific">Aspergillus keveii</name>
    <dbReference type="NCBI Taxonomy" id="714993"/>
    <lineage>
        <taxon>Eukaryota</taxon>
        <taxon>Fungi</taxon>
        <taxon>Dikarya</taxon>
        <taxon>Ascomycota</taxon>
        <taxon>Pezizomycotina</taxon>
        <taxon>Eurotiomycetes</taxon>
        <taxon>Eurotiomycetidae</taxon>
        <taxon>Eurotiales</taxon>
        <taxon>Aspergillaceae</taxon>
        <taxon>Aspergillus</taxon>
        <taxon>Aspergillus subgen. Nidulantes</taxon>
    </lineage>
</organism>
<evidence type="ECO:0000256" key="1">
    <source>
        <dbReference type="SAM" id="MobiDB-lite"/>
    </source>
</evidence>
<proteinExistence type="predicted"/>
<comment type="caution">
    <text evidence="2">The sequence shown here is derived from an EMBL/GenBank/DDBJ whole genome shotgun (WGS) entry which is preliminary data.</text>
</comment>
<feature type="region of interest" description="Disordered" evidence="1">
    <location>
        <begin position="1"/>
        <end position="62"/>
    </location>
</feature>
<keyword evidence="3" id="KW-1185">Reference proteome</keyword>
<feature type="compositionally biased region" description="Polar residues" evidence="1">
    <location>
        <begin position="20"/>
        <end position="38"/>
    </location>
</feature>
<sequence length="127" mass="14032">MTSQTLAPKPLSASPMICSPPSSNSLSRTLPQPSSITEPSRLPPPNLTMHHASQSHQDPLSTYTGQLLQFPLTGTALNDPRQLFRARSDLARLTATVDDRLRELGYCNEDWRRSIYAAGQNKTEEKA</sequence>
<name>A0ABR4GHU6_9EURO</name>
<gene>
    <name evidence="2" type="ORF">BJX66DRAFT_295342</name>
</gene>
<protein>
    <submittedName>
        <fullName evidence="2">Uncharacterized protein</fullName>
    </submittedName>
</protein>
<evidence type="ECO:0000313" key="3">
    <source>
        <dbReference type="Proteomes" id="UP001610563"/>
    </source>
</evidence>